<dbReference type="InterPro" id="IPR055247">
    <property type="entry name" value="InsJ-like_HTH"/>
</dbReference>
<dbReference type="RefSeq" id="WP_172423637.1">
    <property type="nucleotide sequence ID" value="NZ_CP019717.1"/>
</dbReference>
<dbReference type="Gene3D" id="1.10.10.10">
    <property type="entry name" value="Winged helix-like DNA-binding domain superfamily/Winged helix DNA-binding domain"/>
    <property type="match status" value="1"/>
</dbReference>
<dbReference type="AlphaFoldDB" id="A0A6C0QY60"/>
<evidence type="ECO:0000259" key="2">
    <source>
        <dbReference type="Pfam" id="PF13518"/>
    </source>
</evidence>
<dbReference type="SUPFAM" id="SSF48295">
    <property type="entry name" value="TrpR-like"/>
    <property type="match status" value="2"/>
</dbReference>
<reference evidence="3 4" key="1">
    <citation type="journal article" date="2020" name="Int. J. Med. Microbiol.">
        <title>Discovery of Paenibacillus larvae ERIC V: Phenotypic and genomic comparison to genotypes ERIC I-IV reveal different inventories of virulence factors which correlate with epidemiological prevalences of American Foulbrood.</title>
        <authorList>
            <person name="Beims H."/>
            <person name="Bunk B."/>
            <person name="Erler S."/>
            <person name="Mohr K.I."/>
            <person name="Sproer C."/>
            <person name="Pradella S."/>
            <person name="Gunther G."/>
            <person name="Rohde M."/>
            <person name="von der Ohe W."/>
            <person name="Steinert M."/>
        </authorList>
    </citation>
    <scope>NUCLEOTIDE SEQUENCE [LARGE SCALE GENOMIC DNA]</scope>
    <source>
        <strain evidence="3">Eric_V</strain>
    </source>
</reference>
<name>A0A6C0QY60_9BACL</name>
<dbReference type="GO" id="GO:0043565">
    <property type="term" value="F:sequence-specific DNA binding"/>
    <property type="evidence" value="ECO:0007669"/>
    <property type="project" value="InterPro"/>
</dbReference>
<dbReference type="InterPro" id="IPR052057">
    <property type="entry name" value="IS150/IS1296_orfA-like"/>
</dbReference>
<evidence type="ECO:0000313" key="3">
    <source>
        <dbReference type="EMBL" id="QHZ53228.1"/>
    </source>
</evidence>
<dbReference type="Proteomes" id="UP000464330">
    <property type="component" value="Chromosome"/>
</dbReference>
<accession>A0A6C0QY60</accession>
<dbReference type="EMBL" id="CP019717">
    <property type="protein sequence ID" value="QHZ53228.1"/>
    <property type="molecule type" value="Genomic_DNA"/>
</dbReference>
<sequence>MAYKYGISKSTLVKWPRRYDVYGLEGLEVRTKNRSYSAELKLQAVLDYLKGELSQYDIIDKYKIASRTQLSNWVKKYNSHSSLKAYQGGVKDMTKGRKTTWQERLEIVQYCLTHNQDYRKTAEQYQASYQQVYQVKKYQDGGQERWPRT</sequence>
<protein>
    <submittedName>
        <fullName evidence="3">Transposase IS3/IS911 family protein</fullName>
    </submittedName>
</protein>
<gene>
    <name evidence="3" type="ORF">ERICV_04163</name>
</gene>
<dbReference type="Pfam" id="PF13518">
    <property type="entry name" value="HTH_28"/>
    <property type="match status" value="1"/>
</dbReference>
<dbReference type="PANTHER" id="PTHR33795:SF1">
    <property type="entry name" value="INSERTION ELEMENT IS150 PROTEIN INSJ"/>
    <property type="match status" value="1"/>
</dbReference>
<feature type="domain" description="Insertion element IS150 protein InsJ-like helix-turn-helix" evidence="2">
    <location>
        <begin position="41"/>
        <end position="80"/>
    </location>
</feature>
<proteinExistence type="inferred from homology"/>
<dbReference type="InterPro" id="IPR010921">
    <property type="entry name" value="Trp_repressor/repl_initiator"/>
</dbReference>
<evidence type="ECO:0000313" key="4">
    <source>
        <dbReference type="Proteomes" id="UP000464330"/>
    </source>
</evidence>
<dbReference type="InterPro" id="IPR036388">
    <property type="entry name" value="WH-like_DNA-bd_sf"/>
</dbReference>
<dbReference type="PANTHER" id="PTHR33795">
    <property type="entry name" value="INSERTION ELEMENT IS150 PROTEIN INSJ"/>
    <property type="match status" value="1"/>
</dbReference>
<evidence type="ECO:0000256" key="1">
    <source>
        <dbReference type="ARBA" id="ARBA00038232"/>
    </source>
</evidence>
<organism evidence="3 4">
    <name type="scientific">Paenibacillus larvae subsp. larvae</name>
    <dbReference type="NCBI Taxonomy" id="147375"/>
    <lineage>
        <taxon>Bacteria</taxon>
        <taxon>Bacillati</taxon>
        <taxon>Bacillota</taxon>
        <taxon>Bacilli</taxon>
        <taxon>Bacillales</taxon>
        <taxon>Paenibacillaceae</taxon>
        <taxon>Paenibacillus</taxon>
    </lineage>
</organism>
<comment type="similarity">
    <text evidence="1">Belongs to the IS150/IS1296 orfA family.</text>
</comment>